<evidence type="ECO:0000313" key="2">
    <source>
        <dbReference type="EMBL" id="GAH02153.1"/>
    </source>
</evidence>
<feature type="transmembrane region" description="Helical" evidence="1">
    <location>
        <begin position="28"/>
        <end position="48"/>
    </location>
</feature>
<reference evidence="2" key="1">
    <citation type="journal article" date="2014" name="Front. Microbiol.">
        <title>High frequency of phylogenetically diverse reductive dehalogenase-homologous genes in deep subseafloor sedimentary metagenomes.</title>
        <authorList>
            <person name="Kawai M."/>
            <person name="Futagami T."/>
            <person name="Toyoda A."/>
            <person name="Takaki Y."/>
            <person name="Nishi S."/>
            <person name="Hori S."/>
            <person name="Arai W."/>
            <person name="Tsubouchi T."/>
            <person name="Morono Y."/>
            <person name="Uchiyama I."/>
            <person name="Ito T."/>
            <person name="Fujiyama A."/>
            <person name="Inagaki F."/>
            <person name="Takami H."/>
        </authorList>
    </citation>
    <scope>NUCLEOTIDE SEQUENCE</scope>
    <source>
        <strain evidence="2">Expedition CK06-06</strain>
    </source>
</reference>
<dbReference type="EMBL" id="BART01022902">
    <property type="protein sequence ID" value="GAH02153.1"/>
    <property type="molecule type" value="Genomic_DNA"/>
</dbReference>
<name>X1E0G4_9ZZZZ</name>
<accession>X1E0G4</accession>
<keyword evidence="1" id="KW-0472">Membrane</keyword>
<feature type="transmembrane region" description="Helical" evidence="1">
    <location>
        <begin position="152"/>
        <end position="172"/>
    </location>
</feature>
<comment type="caution">
    <text evidence="2">The sequence shown here is derived from an EMBL/GenBank/DDBJ whole genome shotgun (WGS) entry which is preliminary data.</text>
</comment>
<protein>
    <recommendedName>
        <fullName evidence="3">Histidine kinase N-terminal 7TM region domain-containing protein</fullName>
    </recommendedName>
</protein>
<feature type="transmembrane region" description="Helical" evidence="1">
    <location>
        <begin position="178"/>
        <end position="198"/>
    </location>
</feature>
<keyword evidence="1" id="KW-0812">Transmembrane</keyword>
<sequence>IIPALGILTNILYRTIDTYQFNLIGNKITIILSCLGLINIYFFVELVSKSQVSFPIGKQILIFVIYAALLSVLFFIPNGVEFEYGGAPGINGYNNRELDPLDLGVPVWSTAFFLYGLILSQIVIIWLIVLVVKQYKEFGKKSVYGKKYIRTVIGMILMDIVIVGSFVFNWLNTSVGRTINLVAGIFIFPAAILLYLGLKQEKE</sequence>
<gene>
    <name evidence="2" type="ORF">S01H4_41821</name>
</gene>
<feature type="transmembrane region" description="Helical" evidence="1">
    <location>
        <begin position="60"/>
        <end position="76"/>
    </location>
</feature>
<evidence type="ECO:0000256" key="1">
    <source>
        <dbReference type="SAM" id="Phobius"/>
    </source>
</evidence>
<evidence type="ECO:0008006" key="3">
    <source>
        <dbReference type="Google" id="ProtNLM"/>
    </source>
</evidence>
<feature type="non-terminal residue" evidence="2">
    <location>
        <position position="1"/>
    </location>
</feature>
<feature type="transmembrane region" description="Helical" evidence="1">
    <location>
        <begin position="112"/>
        <end position="132"/>
    </location>
</feature>
<dbReference type="AlphaFoldDB" id="X1E0G4"/>
<keyword evidence="1" id="KW-1133">Transmembrane helix</keyword>
<proteinExistence type="predicted"/>
<organism evidence="2">
    <name type="scientific">marine sediment metagenome</name>
    <dbReference type="NCBI Taxonomy" id="412755"/>
    <lineage>
        <taxon>unclassified sequences</taxon>
        <taxon>metagenomes</taxon>
        <taxon>ecological metagenomes</taxon>
    </lineage>
</organism>